<protein>
    <recommendedName>
        <fullName evidence="3 11">Shikimate kinase</fullName>
        <shortName evidence="11">SK</shortName>
        <ecNumber evidence="3 11">2.7.1.71</ecNumber>
    </recommendedName>
</protein>
<feature type="binding site" evidence="11">
    <location>
        <position position="117"/>
    </location>
    <ligand>
        <name>ATP</name>
        <dbReference type="ChEBI" id="CHEBI:30616"/>
    </ligand>
</feature>
<comment type="subcellular location">
    <subcellularLocation>
        <location evidence="11">Cytoplasm</location>
    </subcellularLocation>
</comment>
<dbReference type="GO" id="GO:0009073">
    <property type="term" value="P:aromatic amino acid family biosynthetic process"/>
    <property type="evidence" value="ECO:0007669"/>
    <property type="project" value="UniProtKB-KW"/>
</dbReference>
<dbReference type="GO" id="GO:0004765">
    <property type="term" value="F:shikimate kinase activity"/>
    <property type="evidence" value="ECO:0007669"/>
    <property type="project" value="UniProtKB-UniRule"/>
</dbReference>
<keyword evidence="9 11" id="KW-0057">Aromatic amino acid biosynthesis</keyword>
<dbReference type="GO" id="GO:0005524">
    <property type="term" value="F:ATP binding"/>
    <property type="evidence" value="ECO:0007669"/>
    <property type="project" value="UniProtKB-UniRule"/>
</dbReference>
<sequence length="185" mass="19968">MIVLVGMPGCGKSTIGRLLARRLHVDFGDSDQVIEQHLGCSIRSYFDSHGEAAFRDVEEEILAQLLRQEQAAGVLATGGGAVLRSANRAAMRAAAHVVYLKVTPEEIVRRVKNDTKRPLLQVANPLQRLRTLLAERDALYREVAHTVVDAGHGSASTVVNLIAMQLEQAQWAEGGAGHGSSVDPQ</sequence>
<comment type="catalytic activity">
    <reaction evidence="10 11">
        <text>shikimate + ATP = 3-phosphoshikimate + ADP + H(+)</text>
        <dbReference type="Rhea" id="RHEA:13121"/>
        <dbReference type="ChEBI" id="CHEBI:15378"/>
        <dbReference type="ChEBI" id="CHEBI:30616"/>
        <dbReference type="ChEBI" id="CHEBI:36208"/>
        <dbReference type="ChEBI" id="CHEBI:145989"/>
        <dbReference type="ChEBI" id="CHEBI:456216"/>
        <dbReference type="EC" id="2.7.1.71"/>
    </reaction>
</comment>
<evidence type="ECO:0000313" key="13">
    <source>
        <dbReference type="Proteomes" id="UP000516057"/>
    </source>
</evidence>
<comment type="function">
    <text evidence="11">Catalyzes the specific phosphorylation of the 3-hydroxyl group of shikimic acid using ATP as a cosubstrate.</text>
</comment>
<keyword evidence="8 11" id="KW-0067">ATP-binding</keyword>
<organism evidence="12 13">
    <name type="scientific">Paenacidovorax monticola</name>
    <dbReference type="NCBI Taxonomy" id="1926868"/>
    <lineage>
        <taxon>Bacteria</taxon>
        <taxon>Pseudomonadati</taxon>
        <taxon>Pseudomonadota</taxon>
        <taxon>Betaproteobacteria</taxon>
        <taxon>Burkholderiales</taxon>
        <taxon>Comamonadaceae</taxon>
        <taxon>Paenacidovorax</taxon>
    </lineage>
</organism>
<keyword evidence="6 11" id="KW-0547">Nucleotide-binding</keyword>
<keyword evidence="13" id="KW-1185">Reference proteome</keyword>
<reference evidence="12 13" key="1">
    <citation type="submission" date="2020-08" db="EMBL/GenBank/DDBJ databases">
        <title>Genome sequence of Acidovorax monticola KACC 19171T.</title>
        <authorList>
            <person name="Hyun D.-W."/>
            <person name="Bae J.-W."/>
        </authorList>
    </citation>
    <scope>NUCLEOTIDE SEQUENCE [LARGE SCALE GENOMIC DNA]</scope>
    <source>
        <strain evidence="12 13">KACC 19171</strain>
    </source>
</reference>
<evidence type="ECO:0000256" key="10">
    <source>
        <dbReference type="ARBA" id="ARBA00048567"/>
    </source>
</evidence>
<evidence type="ECO:0000256" key="7">
    <source>
        <dbReference type="ARBA" id="ARBA00022777"/>
    </source>
</evidence>
<dbReference type="RefSeq" id="WP_187736043.1">
    <property type="nucleotide sequence ID" value="NZ_CP060790.1"/>
</dbReference>
<dbReference type="GO" id="GO:0005829">
    <property type="term" value="C:cytosol"/>
    <property type="evidence" value="ECO:0007669"/>
    <property type="project" value="TreeGrafter"/>
</dbReference>
<dbReference type="InterPro" id="IPR023000">
    <property type="entry name" value="Shikimate_kinase_CS"/>
</dbReference>
<keyword evidence="11" id="KW-0479">Metal-binding</keyword>
<dbReference type="CDD" id="cd00464">
    <property type="entry name" value="SK"/>
    <property type="match status" value="1"/>
</dbReference>
<dbReference type="InterPro" id="IPR027417">
    <property type="entry name" value="P-loop_NTPase"/>
</dbReference>
<dbReference type="UniPathway" id="UPA00053">
    <property type="reaction ID" value="UER00088"/>
</dbReference>
<feature type="binding site" evidence="11">
    <location>
        <position position="13"/>
    </location>
    <ligand>
        <name>Mg(2+)</name>
        <dbReference type="ChEBI" id="CHEBI:18420"/>
    </ligand>
</feature>
<comment type="cofactor">
    <cofactor evidence="11">
        <name>Mg(2+)</name>
        <dbReference type="ChEBI" id="CHEBI:18420"/>
    </cofactor>
    <text evidence="11">Binds 1 Mg(2+) ion per subunit.</text>
</comment>
<dbReference type="InterPro" id="IPR000623">
    <property type="entry name" value="Shikimate_kinase/TSH1"/>
</dbReference>
<evidence type="ECO:0000256" key="4">
    <source>
        <dbReference type="ARBA" id="ARBA00022605"/>
    </source>
</evidence>
<dbReference type="EMBL" id="CP060790">
    <property type="protein sequence ID" value="QNP59058.1"/>
    <property type="molecule type" value="Genomic_DNA"/>
</dbReference>
<dbReference type="GO" id="GO:0000287">
    <property type="term" value="F:magnesium ion binding"/>
    <property type="evidence" value="ECO:0007669"/>
    <property type="project" value="UniProtKB-UniRule"/>
</dbReference>
<dbReference type="PRINTS" id="PR01100">
    <property type="entry name" value="SHIKIMTKNASE"/>
</dbReference>
<comment type="caution">
    <text evidence="11">Lacks conserved residue(s) required for the propagation of feature annotation.</text>
</comment>
<proteinExistence type="inferred from homology"/>
<evidence type="ECO:0000256" key="8">
    <source>
        <dbReference type="ARBA" id="ARBA00022840"/>
    </source>
</evidence>
<feature type="binding site" evidence="11">
    <location>
        <position position="136"/>
    </location>
    <ligand>
        <name>substrate</name>
    </ligand>
</feature>
<gene>
    <name evidence="11" type="primary">aroK</name>
    <name evidence="12" type="ORF">H9L24_19650</name>
</gene>
<feature type="binding site" evidence="11">
    <location>
        <begin position="9"/>
        <end position="14"/>
    </location>
    <ligand>
        <name>ATP</name>
        <dbReference type="ChEBI" id="CHEBI:30616"/>
    </ligand>
</feature>
<dbReference type="PROSITE" id="PS01128">
    <property type="entry name" value="SHIKIMATE_KINASE"/>
    <property type="match status" value="1"/>
</dbReference>
<evidence type="ECO:0000256" key="9">
    <source>
        <dbReference type="ARBA" id="ARBA00023141"/>
    </source>
</evidence>
<feature type="binding site" evidence="11">
    <location>
        <position position="31"/>
    </location>
    <ligand>
        <name>substrate</name>
    </ligand>
</feature>
<dbReference type="HAMAP" id="MF_00109">
    <property type="entry name" value="Shikimate_kinase"/>
    <property type="match status" value="1"/>
</dbReference>
<evidence type="ECO:0000256" key="2">
    <source>
        <dbReference type="ARBA" id="ARBA00006997"/>
    </source>
</evidence>
<evidence type="ECO:0000256" key="3">
    <source>
        <dbReference type="ARBA" id="ARBA00012154"/>
    </source>
</evidence>
<dbReference type="AlphaFoldDB" id="A0A7H0HEU2"/>
<dbReference type="Gene3D" id="3.40.50.300">
    <property type="entry name" value="P-loop containing nucleotide triphosphate hydrolases"/>
    <property type="match status" value="1"/>
</dbReference>
<dbReference type="KEGG" id="amon:H9L24_19650"/>
<evidence type="ECO:0000256" key="11">
    <source>
        <dbReference type="HAMAP-Rule" id="MF_00109"/>
    </source>
</evidence>
<dbReference type="PANTHER" id="PTHR21087">
    <property type="entry name" value="SHIKIMATE KINASE"/>
    <property type="match status" value="1"/>
</dbReference>
<dbReference type="GO" id="GO:0008652">
    <property type="term" value="P:amino acid biosynthetic process"/>
    <property type="evidence" value="ECO:0007669"/>
    <property type="project" value="UniProtKB-KW"/>
</dbReference>
<keyword evidence="4 11" id="KW-0028">Amino-acid biosynthesis</keyword>
<evidence type="ECO:0000256" key="6">
    <source>
        <dbReference type="ARBA" id="ARBA00022741"/>
    </source>
</evidence>
<dbReference type="InterPro" id="IPR031322">
    <property type="entry name" value="Shikimate/glucono_kinase"/>
</dbReference>
<dbReference type="GO" id="GO:0009423">
    <property type="term" value="P:chorismate biosynthetic process"/>
    <property type="evidence" value="ECO:0007669"/>
    <property type="project" value="UniProtKB-UniRule"/>
</dbReference>
<evidence type="ECO:0000313" key="12">
    <source>
        <dbReference type="EMBL" id="QNP59058.1"/>
    </source>
</evidence>
<feature type="binding site" evidence="11">
    <location>
        <position position="79"/>
    </location>
    <ligand>
        <name>substrate</name>
    </ligand>
</feature>
<comment type="similarity">
    <text evidence="2 11">Belongs to the shikimate kinase family.</text>
</comment>
<comment type="pathway">
    <text evidence="1 11">Metabolic intermediate biosynthesis; chorismate biosynthesis; chorismate from D-erythrose 4-phosphate and phosphoenolpyruvate: step 5/7.</text>
</comment>
<keyword evidence="11" id="KW-0460">Magnesium</keyword>
<accession>A0A7H0HEU2</accession>
<dbReference type="Pfam" id="PF01202">
    <property type="entry name" value="SKI"/>
    <property type="match status" value="1"/>
</dbReference>
<dbReference type="SUPFAM" id="SSF52540">
    <property type="entry name" value="P-loop containing nucleoside triphosphate hydrolases"/>
    <property type="match status" value="1"/>
</dbReference>
<dbReference type="Proteomes" id="UP000516057">
    <property type="component" value="Chromosome"/>
</dbReference>
<keyword evidence="7 11" id="KW-0418">Kinase</keyword>
<dbReference type="EC" id="2.7.1.71" evidence="3 11"/>
<keyword evidence="11" id="KW-0963">Cytoplasm</keyword>
<name>A0A7H0HEU2_9BURK</name>
<dbReference type="PANTHER" id="PTHR21087:SF16">
    <property type="entry name" value="SHIKIMATE KINASE 1, CHLOROPLASTIC"/>
    <property type="match status" value="1"/>
</dbReference>
<keyword evidence="5 11" id="KW-0808">Transferase</keyword>
<evidence type="ECO:0000256" key="1">
    <source>
        <dbReference type="ARBA" id="ARBA00004842"/>
    </source>
</evidence>
<evidence type="ECO:0000256" key="5">
    <source>
        <dbReference type="ARBA" id="ARBA00022679"/>
    </source>
</evidence>
<comment type="subunit">
    <text evidence="11">Monomer.</text>
</comment>
<feature type="binding site" evidence="11">
    <location>
        <position position="55"/>
    </location>
    <ligand>
        <name>substrate</name>
    </ligand>
</feature>